<keyword evidence="3" id="KW-1185">Reference proteome</keyword>
<sequence precursor="true">MQMVRLFLISSACLVLLNIDAVHHSLAADPPPVLPGELPKFQPPPRPPASQQLDVLQRALDGDPNAASGDPMFDDLLEMIRRGGGSVLNGSALETIPDSITDGHSEFHADSHGMTEDAGNDADQRAHAAEALLRAARLLKKVPENDPQAIKSRDILVNDMRRQAVRLLSQTLDTPPR</sequence>
<protein>
    <recommendedName>
        <fullName evidence="4">Secreted protein</fullName>
    </recommendedName>
</protein>
<accession>A0A5C6B7K0</accession>
<feature type="signal peptide" evidence="1">
    <location>
        <begin position="1"/>
        <end position="27"/>
    </location>
</feature>
<comment type="caution">
    <text evidence="2">The sequence shown here is derived from an EMBL/GenBank/DDBJ whole genome shotgun (WGS) entry which is preliminary data.</text>
</comment>
<name>A0A5C6B7K0_9BACT</name>
<dbReference type="AlphaFoldDB" id="A0A5C6B7K0"/>
<evidence type="ECO:0008006" key="4">
    <source>
        <dbReference type="Google" id="ProtNLM"/>
    </source>
</evidence>
<feature type="chain" id="PRO_5022737289" description="Secreted protein" evidence="1">
    <location>
        <begin position="28"/>
        <end position="177"/>
    </location>
</feature>
<gene>
    <name evidence="2" type="ORF">Pla52n_04970</name>
</gene>
<evidence type="ECO:0000313" key="3">
    <source>
        <dbReference type="Proteomes" id="UP000320176"/>
    </source>
</evidence>
<reference evidence="2 3" key="1">
    <citation type="submission" date="2019-02" db="EMBL/GenBank/DDBJ databases">
        <title>Deep-cultivation of Planctomycetes and their phenomic and genomic characterization uncovers novel biology.</title>
        <authorList>
            <person name="Wiegand S."/>
            <person name="Jogler M."/>
            <person name="Boedeker C."/>
            <person name="Pinto D."/>
            <person name="Vollmers J."/>
            <person name="Rivas-Marin E."/>
            <person name="Kohn T."/>
            <person name="Peeters S.H."/>
            <person name="Heuer A."/>
            <person name="Rast P."/>
            <person name="Oberbeckmann S."/>
            <person name="Bunk B."/>
            <person name="Jeske O."/>
            <person name="Meyerdierks A."/>
            <person name="Storesund J.E."/>
            <person name="Kallscheuer N."/>
            <person name="Luecker S."/>
            <person name="Lage O.M."/>
            <person name="Pohl T."/>
            <person name="Merkel B.J."/>
            <person name="Hornburger P."/>
            <person name="Mueller R.-W."/>
            <person name="Bruemmer F."/>
            <person name="Labrenz M."/>
            <person name="Spormann A.M."/>
            <person name="Op Den Camp H."/>
            <person name="Overmann J."/>
            <person name="Amann R."/>
            <person name="Jetten M.S.M."/>
            <person name="Mascher T."/>
            <person name="Medema M.H."/>
            <person name="Devos D.P."/>
            <person name="Kaster A.-K."/>
            <person name="Ovreas L."/>
            <person name="Rohde M."/>
            <person name="Galperin M.Y."/>
            <person name="Jogler C."/>
        </authorList>
    </citation>
    <scope>NUCLEOTIDE SEQUENCE [LARGE SCALE GENOMIC DNA]</scope>
    <source>
        <strain evidence="2 3">Pla52n</strain>
    </source>
</reference>
<keyword evidence="1" id="KW-0732">Signal</keyword>
<dbReference type="Proteomes" id="UP000320176">
    <property type="component" value="Unassembled WGS sequence"/>
</dbReference>
<dbReference type="RefSeq" id="WP_146518052.1">
    <property type="nucleotide sequence ID" value="NZ_CP151726.1"/>
</dbReference>
<organism evidence="2 3">
    <name type="scientific">Stieleria varia</name>
    <dbReference type="NCBI Taxonomy" id="2528005"/>
    <lineage>
        <taxon>Bacteria</taxon>
        <taxon>Pseudomonadati</taxon>
        <taxon>Planctomycetota</taxon>
        <taxon>Planctomycetia</taxon>
        <taxon>Pirellulales</taxon>
        <taxon>Pirellulaceae</taxon>
        <taxon>Stieleria</taxon>
    </lineage>
</organism>
<evidence type="ECO:0000313" key="2">
    <source>
        <dbReference type="EMBL" id="TWU07920.1"/>
    </source>
</evidence>
<dbReference type="EMBL" id="SJPN01000001">
    <property type="protein sequence ID" value="TWU07920.1"/>
    <property type="molecule type" value="Genomic_DNA"/>
</dbReference>
<proteinExistence type="predicted"/>
<evidence type="ECO:0000256" key="1">
    <source>
        <dbReference type="SAM" id="SignalP"/>
    </source>
</evidence>